<organism evidence="9 10">
    <name type="scientific">Punica granatum</name>
    <name type="common">Pomegranate</name>
    <dbReference type="NCBI Taxonomy" id="22663"/>
    <lineage>
        <taxon>Eukaryota</taxon>
        <taxon>Viridiplantae</taxon>
        <taxon>Streptophyta</taxon>
        <taxon>Embryophyta</taxon>
        <taxon>Tracheophyta</taxon>
        <taxon>Spermatophyta</taxon>
        <taxon>Magnoliopsida</taxon>
        <taxon>eudicotyledons</taxon>
        <taxon>Gunneridae</taxon>
        <taxon>Pentapetalae</taxon>
        <taxon>rosids</taxon>
        <taxon>malvids</taxon>
        <taxon>Myrtales</taxon>
        <taxon>Lythraceae</taxon>
        <taxon>Punica</taxon>
    </lineage>
</organism>
<evidence type="ECO:0000256" key="2">
    <source>
        <dbReference type="ARBA" id="ARBA00004167"/>
    </source>
</evidence>
<accession>A0A2I0KWZ9</accession>
<dbReference type="InterPro" id="IPR051103">
    <property type="entry name" value="Plant_metabolite_P450s"/>
</dbReference>
<feature type="binding site" description="axial binding residue" evidence="8">
    <location>
        <position position="350"/>
    </location>
    <ligand>
        <name>heme</name>
        <dbReference type="ChEBI" id="CHEBI:30413"/>
    </ligand>
    <ligandPart>
        <name>Fe</name>
        <dbReference type="ChEBI" id="CHEBI:18248"/>
    </ligandPart>
</feature>
<dbReference type="PRINTS" id="PR00463">
    <property type="entry name" value="EP450I"/>
</dbReference>
<evidence type="ECO:0000256" key="1">
    <source>
        <dbReference type="ARBA" id="ARBA00001971"/>
    </source>
</evidence>
<dbReference type="Gene3D" id="1.10.630.10">
    <property type="entry name" value="Cytochrome P450"/>
    <property type="match status" value="2"/>
</dbReference>
<evidence type="ECO:0000256" key="8">
    <source>
        <dbReference type="PIRSR" id="PIRSR602401-1"/>
    </source>
</evidence>
<evidence type="ECO:0000256" key="4">
    <source>
        <dbReference type="ARBA" id="ARBA00022692"/>
    </source>
</evidence>
<keyword evidence="3 8" id="KW-0349">Heme</keyword>
<evidence type="ECO:0000313" key="10">
    <source>
        <dbReference type="Proteomes" id="UP000233551"/>
    </source>
</evidence>
<reference evidence="9 10" key="1">
    <citation type="submission" date="2017-11" db="EMBL/GenBank/DDBJ databases">
        <title>De-novo sequencing of pomegranate (Punica granatum L.) genome.</title>
        <authorList>
            <person name="Akparov Z."/>
            <person name="Amiraslanov A."/>
            <person name="Hajiyeva S."/>
            <person name="Abbasov M."/>
            <person name="Kaur K."/>
            <person name="Hamwieh A."/>
            <person name="Solovyev V."/>
            <person name="Salamov A."/>
            <person name="Braich B."/>
            <person name="Kosarev P."/>
            <person name="Mahmoud A."/>
            <person name="Hajiyev E."/>
            <person name="Babayeva S."/>
            <person name="Izzatullayeva V."/>
            <person name="Mammadov A."/>
            <person name="Mammadov A."/>
            <person name="Sharifova S."/>
            <person name="Ojaghi J."/>
            <person name="Eynullazada K."/>
            <person name="Bayramov B."/>
            <person name="Abdulazimova A."/>
            <person name="Shahmuradov I."/>
        </authorList>
    </citation>
    <scope>NUCLEOTIDE SEQUENCE [LARGE SCALE GENOMIC DNA]</scope>
    <source>
        <strain evidence="10">cv. AG2017</strain>
        <tissue evidence="9">Leaf</tissue>
    </source>
</reference>
<gene>
    <name evidence="9" type="ORF">CRG98_006597</name>
</gene>
<dbReference type="GO" id="GO:0005506">
    <property type="term" value="F:iron ion binding"/>
    <property type="evidence" value="ECO:0007669"/>
    <property type="project" value="InterPro"/>
</dbReference>
<evidence type="ECO:0008006" key="11">
    <source>
        <dbReference type="Google" id="ProtNLM"/>
    </source>
</evidence>
<dbReference type="Proteomes" id="UP000233551">
    <property type="component" value="Unassembled WGS sequence"/>
</dbReference>
<sequence length="406" mass="46315">MAKGVEEGPTPRCFDITGTKEIKMMTFGVGSMMCHGFTLALLHLEYFMANIVCAFEWKAVAGEEINLSEKQEFIVVMKNPLQTTALVQRAATFADRPLPYYLTRVLSCHQHTINSAYYGPTWRLLRCNLTSEILLPSPVRSCSQARREQQIREVEFLVDCREGSVPTMVGRFHELHRNQENVFLPLIRAHLEIRRASGSSLKPKLWACARSSSMLVLTRPPLHALWWIIANIVKHLTAQETLYSEIRAAIGPEVETVKQEDLQKLLYLKAMILERLRQHPPGHILVPHSVIEDTELDGFLVPKRGTINFIIADIGWDPPVWEDPMAFKPERFLSNGQGSGRGRIRGRRMCPGFTLVLLHLEYFVENSVWVFEWKAVAGDEIDLSEKQEFTVVMKNPLQTIASPRLK</sequence>
<evidence type="ECO:0000256" key="3">
    <source>
        <dbReference type="ARBA" id="ARBA00022617"/>
    </source>
</evidence>
<comment type="caution">
    <text evidence="9">The sequence shown here is derived from an EMBL/GenBank/DDBJ whole genome shotgun (WGS) entry which is preliminary data.</text>
</comment>
<keyword evidence="5 8" id="KW-0479">Metal-binding</keyword>
<dbReference type="InterPro" id="IPR002401">
    <property type="entry name" value="Cyt_P450_E_grp-I"/>
</dbReference>
<dbReference type="SUPFAM" id="SSF48264">
    <property type="entry name" value="Cytochrome P450"/>
    <property type="match status" value="2"/>
</dbReference>
<evidence type="ECO:0000256" key="7">
    <source>
        <dbReference type="ARBA" id="ARBA00023136"/>
    </source>
</evidence>
<dbReference type="Pfam" id="PF00067">
    <property type="entry name" value="p450"/>
    <property type="match status" value="2"/>
</dbReference>
<dbReference type="GO" id="GO:0016709">
    <property type="term" value="F:oxidoreductase activity, acting on paired donors, with incorporation or reduction of molecular oxygen, NAD(P)H as one donor, and incorporation of one atom of oxygen"/>
    <property type="evidence" value="ECO:0007669"/>
    <property type="project" value="TreeGrafter"/>
</dbReference>
<dbReference type="AlphaFoldDB" id="A0A2I0KWZ9"/>
<keyword evidence="6" id="KW-1133">Transmembrane helix</keyword>
<dbReference type="GO" id="GO:0020037">
    <property type="term" value="F:heme binding"/>
    <property type="evidence" value="ECO:0007669"/>
    <property type="project" value="InterPro"/>
</dbReference>
<dbReference type="InterPro" id="IPR001128">
    <property type="entry name" value="Cyt_P450"/>
</dbReference>
<dbReference type="STRING" id="22663.A0A2I0KWZ9"/>
<evidence type="ECO:0000313" key="9">
    <source>
        <dbReference type="EMBL" id="PKI72994.1"/>
    </source>
</evidence>
<keyword evidence="8" id="KW-0408">Iron</keyword>
<keyword evidence="4" id="KW-0812">Transmembrane</keyword>
<keyword evidence="7" id="KW-0472">Membrane</keyword>
<dbReference type="GO" id="GO:0016020">
    <property type="term" value="C:membrane"/>
    <property type="evidence" value="ECO:0007669"/>
    <property type="project" value="UniProtKB-SubCell"/>
</dbReference>
<proteinExistence type="predicted"/>
<comment type="subcellular location">
    <subcellularLocation>
        <location evidence="2">Membrane</location>
        <topology evidence="2">Single-pass membrane protein</topology>
    </subcellularLocation>
</comment>
<keyword evidence="10" id="KW-1185">Reference proteome</keyword>
<dbReference type="EMBL" id="PGOL01000303">
    <property type="protein sequence ID" value="PKI72994.1"/>
    <property type="molecule type" value="Genomic_DNA"/>
</dbReference>
<dbReference type="PANTHER" id="PTHR24298">
    <property type="entry name" value="FLAVONOID 3'-MONOOXYGENASE-RELATED"/>
    <property type="match status" value="1"/>
</dbReference>
<dbReference type="PANTHER" id="PTHR24298:SF800">
    <property type="entry name" value="CYTOCHROME P450 89A2-RELATED"/>
    <property type="match status" value="1"/>
</dbReference>
<evidence type="ECO:0000256" key="6">
    <source>
        <dbReference type="ARBA" id="ARBA00022989"/>
    </source>
</evidence>
<protein>
    <recommendedName>
        <fullName evidence="11">Cytochrome P450 89A2-like</fullName>
    </recommendedName>
</protein>
<comment type="cofactor">
    <cofactor evidence="1 8">
        <name>heme</name>
        <dbReference type="ChEBI" id="CHEBI:30413"/>
    </cofactor>
</comment>
<dbReference type="InterPro" id="IPR036396">
    <property type="entry name" value="Cyt_P450_sf"/>
</dbReference>
<name>A0A2I0KWZ9_PUNGR</name>
<evidence type="ECO:0000256" key="5">
    <source>
        <dbReference type="ARBA" id="ARBA00022723"/>
    </source>
</evidence>